<keyword evidence="3" id="KW-1185">Reference proteome</keyword>
<evidence type="ECO:0000313" key="2">
    <source>
        <dbReference type="EMBL" id="WUS60576.1"/>
    </source>
</evidence>
<accession>A0ABZ1WI58</accession>
<name>A0ABZ1WI58_9ACTN</name>
<organism evidence="2 3">
    <name type="scientific">Kitasatospora herbaricolor</name>
    <dbReference type="NCBI Taxonomy" id="68217"/>
    <lineage>
        <taxon>Bacteria</taxon>
        <taxon>Bacillati</taxon>
        <taxon>Actinomycetota</taxon>
        <taxon>Actinomycetes</taxon>
        <taxon>Kitasatosporales</taxon>
        <taxon>Streptomycetaceae</taxon>
        <taxon>Kitasatospora</taxon>
    </lineage>
</organism>
<reference evidence="2 3" key="1">
    <citation type="submission" date="2022-10" db="EMBL/GenBank/DDBJ databases">
        <title>The complete genomes of actinobacterial strains from the NBC collection.</title>
        <authorList>
            <person name="Joergensen T.S."/>
            <person name="Alvarez Arevalo M."/>
            <person name="Sterndorff E.B."/>
            <person name="Faurdal D."/>
            <person name="Vuksanovic O."/>
            <person name="Mourched A.-S."/>
            <person name="Charusanti P."/>
            <person name="Shaw S."/>
            <person name="Blin K."/>
            <person name="Weber T."/>
        </authorList>
    </citation>
    <scope>NUCLEOTIDE SEQUENCE [LARGE SCALE GENOMIC DNA]</scope>
    <source>
        <strain evidence="2 3">NBC_01247</strain>
    </source>
</reference>
<evidence type="ECO:0000256" key="1">
    <source>
        <dbReference type="SAM" id="MobiDB-lite"/>
    </source>
</evidence>
<feature type="region of interest" description="Disordered" evidence="1">
    <location>
        <begin position="1"/>
        <end position="43"/>
    </location>
</feature>
<dbReference type="Proteomes" id="UP001432014">
    <property type="component" value="Chromosome"/>
</dbReference>
<gene>
    <name evidence="2" type="ORF">OG469_36875</name>
</gene>
<sequence>MEASGQAGGTTSFPRPVLVAPPGPESDGTLAAGPRRTAAGLGIGPQRLTGVRSRRRAARDRRTSDFIRSTRTVVRSAAPGASTASTPICRLPAGTGTAMTERYLVLAWSTLLTSSVTEPTW</sequence>
<dbReference type="EMBL" id="CP108482">
    <property type="protein sequence ID" value="WUS60576.1"/>
    <property type="molecule type" value="Genomic_DNA"/>
</dbReference>
<protein>
    <submittedName>
        <fullName evidence="2">Uncharacterized protein</fullName>
    </submittedName>
</protein>
<evidence type="ECO:0000313" key="3">
    <source>
        <dbReference type="Proteomes" id="UP001432014"/>
    </source>
</evidence>
<proteinExistence type="predicted"/>
<dbReference type="RefSeq" id="WP_329493318.1">
    <property type="nucleotide sequence ID" value="NZ_CP108460.1"/>
</dbReference>